<accession>A0AA88AXJ9</accession>
<dbReference type="Proteomes" id="UP001187192">
    <property type="component" value="Unassembled WGS sequence"/>
</dbReference>
<name>A0AA88AXJ9_FICCA</name>
<dbReference type="AlphaFoldDB" id="A0AA88AXJ9"/>
<evidence type="ECO:0000313" key="1">
    <source>
        <dbReference type="EMBL" id="GMN54841.1"/>
    </source>
</evidence>
<sequence length="59" mass="6541">MASASRIRKTFEDIHTRSRLPESISANLLSENANVYTSEDIDPDVLVLPVKALVPLSFL</sequence>
<evidence type="ECO:0000313" key="2">
    <source>
        <dbReference type="Proteomes" id="UP001187192"/>
    </source>
</evidence>
<keyword evidence="2" id="KW-1185">Reference proteome</keyword>
<reference evidence="1" key="1">
    <citation type="submission" date="2023-07" db="EMBL/GenBank/DDBJ databases">
        <title>draft genome sequence of fig (Ficus carica).</title>
        <authorList>
            <person name="Takahashi T."/>
            <person name="Nishimura K."/>
        </authorList>
    </citation>
    <scope>NUCLEOTIDE SEQUENCE</scope>
</reference>
<gene>
    <name evidence="1" type="ORF">TIFTF001_023961</name>
</gene>
<comment type="caution">
    <text evidence="1">The sequence shown here is derived from an EMBL/GenBank/DDBJ whole genome shotgun (WGS) entry which is preliminary data.</text>
</comment>
<dbReference type="Gramene" id="FCD_00031231-RA">
    <property type="protein sequence ID" value="FCD_00031231-RA:cds"/>
    <property type="gene ID" value="FCD_00031231"/>
</dbReference>
<proteinExistence type="predicted"/>
<dbReference type="EMBL" id="BTGU01000053">
    <property type="protein sequence ID" value="GMN54841.1"/>
    <property type="molecule type" value="Genomic_DNA"/>
</dbReference>
<protein>
    <submittedName>
        <fullName evidence="1">Uncharacterized protein</fullName>
    </submittedName>
</protein>
<organism evidence="1 2">
    <name type="scientific">Ficus carica</name>
    <name type="common">Common fig</name>
    <dbReference type="NCBI Taxonomy" id="3494"/>
    <lineage>
        <taxon>Eukaryota</taxon>
        <taxon>Viridiplantae</taxon>
        <taxon>Streptophyta</taxon>
        <taxon>Embryophyta</taxon>
        <taxon>Tracheophyta</taxon>
        <taxon>Spermatophyta</taxon>
        <taxon>Magnoliopsida</taxon>
        <taxon>eudicotyledons</taxon>
        <taxon>Gunneridae</taxon>
        <taxon>Pentapetalae</taxon>
        <taxon>rosids</taxon>
        <taxon>fabids</taxon>
        <taxon>Rosales</taxon>
        <taxon>Moraceae</taxon>
        <taxon>Ficeae</taxon>
        <taxon>Ficus</taxon>
    </lineage>
</organism>